<organism evidence="4 5">
    <name type="scientific">candidate division LCP-89 bacterium B3_LCP</name>
    <dbReference type="NCBI Taxonomy" id="2012998"/>
    <lineage>
        <taxon>Bacteria</taxon>
        <taxon>Pseudomonadati</taxon>
        <taxon>Bacteria division LCP-89</taxon>
    </lineage>
</organism>
<dbReference type="SUPFAM" id="SSF56349">
    <property type="entry name" value="DNA breaking-rejoining enzymes"/>
    <property type="match status" value="1"/>
</dbReference>
<evidence type="ECO:0000259" key="3">
    <source>
        <dbReference type="Pfam" id="PF00589"/>
    </source>
</evidence>
<reference evidence="4 5" key="1">
    <citation type="submission" date="2017-06" db="EMBL/GenBank/DDBJ databases">
        <title>Novel microbial phyla capable of carbon fixation and sulfur reduction in deep-sea sediments.</title>
        <authorList>
            <person name="Huang J."/>
            <person name="Baker B."/>
            <person name="Wang Y."/>
        </authorList>
    </citation>
    <scope>NUCLEOTIDE SEQUENCE [LARGE SCALE GENOMIC DNA]</scope>
    <source>
        <strain evidence="4">B3_LCP</strain>
    </source>
</reference>
<feature type="region of interest" description="Disordered" evidence="2">
    <location>
        <begin position="1"/>
        <end position="20"/>
    </location>
</feature>
<evidence type="ECO:0000256" key="2">
    <source>
        <dbReference type="SAM" id="MobiDB-lite"/>
    </source>
</evidence>
<dbReference type="InterPro" id="IPR013762">
    <property type="entry name" value="Integrase-like_cat_sf"/>
</dbReference>
<evidence type="ECO:0000313" key="5">
    <source>
        <dbReference type="Proteomes" id="UP000319619"/>
    </source>
</evidence>
<dbReference type="EMBL" id="NJBN01000014">
    <property type="protein sequence ID" value="TKJ36920.1"/>
    <property type="molecule type" value="Genomic_DNA"/>
</dbReference>
<feature type="domain" description="Tyr recombinase" evidence="3">
    <location>
        <begin position="31"/>
        <end position="69"/>
    </location>
</feature>
<sequence length="69" mass="8031">MPLKSPPHTGGIPTSYSKPKPFNYGPYWITNLFRRYREVAGLNKRFHLHCLRHTAASDLVRQGIHMKKI</sequence>
<dbReference type="Gene3D" id="1.10.443.10">
    <property type="entry name" value="Intergrase catalytic core"/>
    <property type="match status" value="1"/>
</dbReference>
<dbReference type="InterPro" id="IPR011010">
    <property type="entry name" value="DNA_brk_join_enz"/>
</dbReference>
<evidence type="ECO:0000256" key="1">
    <source>
        <dbReference type="ARBA" id="ARBA00023172"/>
    </source>
</evidence>
<name>A0A532UPQ5_UNCL8</name>
<accession>A0A532UPQ5</accession>
<dbReference type="InterPro" id="IPR002104">
    <property type="entry name" value="Integrase_catalytic"/>
</dbReference>
<dbReference type="Pfam" id="PF00589">
    <property type="entry name" value="Phage_integrase"/>
    <property type="match status" value="1"/>
</dbReference>
<dbReference type="AlphaFoldDB" id="A0A532UPQ5"/>
<comment type="caution">
    <text evidence="4">The sequence shown here is derived from an EMBL/GenBank/DDBJ whole genome shotgun (WGS) entry which is preliminary data.</text>
</comment>
<protein>
    <recommendedName>
        <fullName evidence="3">Tyr recombinase domain-containing protein</fullName>
    </recommendedName>
</protein>
<dbReference type="GO" id="GO:0003677">
    <property type="term" value="F:DNA binding"/>
    <property type="evidence" value="ECO:0007669"/>
    <property type="project" value="InterPro"/>
</dbReference>
<evidence type="ECO:0000313" key="4">
    <source>
        <dbReference type="EMBL" id="TKJ36920.1"/>
    </source>
</evidence>
<dbReference type="Proteomes" id="UP000319619">
    <property type="component" value="Unassembled WGS sequence"/>
</dbReference>
<proteinExistence type="predicted"/>
<dbReference type="GO" id="GO:0006310">
    <property type="term" value="P:DNA recombination"/>
    <property type="evidence" value="ECO:0007669"/>
    <property type="project" value="UniProtKB-KW"/>
</dbReference>
<gene>
    <name evidence="4" type="ORF">CEE37_14490</name>
</gene>
<dbReference type="GO" id="GO:0015074">
    <property type="term" value="P:DNA integration"/>
    <property type="evidence" value="ECO:0007669"/>
    <property type="project" value="InterPro"/>
</dbReference>
<keyword evidence="1" id="KW-0233">DNA recombination</keyword>